<name>A0A8C9XNZ9_SANLU</name>
<reference evidence="1" key="1">
    <citation type="submission" date="2025-08" db="UniProtKB">
        <authorList>
            <consortium name="Ensembl"/>
        </authorList>
    </citation>
    <scope>IDENTIFICATION</scope>
</reference>
<accession>A0A8C9XNZ9</accession>
<organism evidence="1 2">
    <name type="scientific">Sander lucioperca</name>
    <name type="common">Pike-perch</name>
    <name type="synonym">Perca lucioperca</name>
    <dbReference type="NCBI Taxonomy" id="283035"/>
    <lineage>
        <taxon>Eukaryota</taxon>
        <taxon>Metazoa</taxon>
        <taxon>Chordata</taxon>
        <taxon>Craniata</taxon>
        <taxon>Vertebrata</taxon>
        <taxon>Euteleostomi</taxon>
        <taxon>Actinopterygii</taxon>
        <taxon>Neopterygii</taxon>
        <taxon>Teleostei</taxon>
        <taxon>Neoteleostei</taxon>
        <taxon>Acanthomorphata</taxon>
        <taxon>Eupercaria</taxon>
        <taxon>Perciformes</taxon>
        <taxon>Percoidei</taxon>
        <taxon>Percidae</taxon>
        <taxon>Luciopercinae</taxon>
        <taxon>Sander</taxon>
    </lineage>
</organism>
<evidence type="ECO:0000313" key="1">
    <source>
        <dbReference type="Ensembl" id="ENSSLUP00000012727.1"/>
    </source>
</evidence>
<proteinExistence type="predicted"/>
<dbReference type="Ensembl" id="ENSSLUT00000013158.1">
    <property type="protein sequence ID" value="ENSSLUP00000012727.1"/>
    <property type="gene ID" value="ENSSLUG00000006039.1"/>
</dbReference>
<sequence>MRYITALQQKVIHYCNCVTFVTRYSQHCIILEYETFKLSGFVTLMSREETVIRKEAGLPTRQSDCNCPRPGAPGSLSVNCFLVIYFIAHLLNNRKH</sequence>
<dbReference type="AlphaFoldDB" id="A0A8C9XNZ9"/>
<evidence type="ECO:0000313" key="2">
    <source>
        <dbReference type="Proteomes" id="UP000694568"/>
    </source>
</evidence>
<reference evidence="1" key="2">
    <citation type="submission" date="2025-09" db="UniProtKB">
        <authorList>
            <consortium name="Ensembl"/>
        </authorList>
    </citation>
    <scope>IDENTIFICATION</scope>
</reference>
<dbReference type="Proteomes" id="UP000694568">
    <property type="component" value="Unplaced"/>
</dbReference>
<keyword evidence="2" id="KW-1185">Reference proteome</keyword>
<protein>
    <submittedName>
        <fullName evidence="1">Uncharacterized protein</fullName>
    </submittedName>
</protein>